<evidence type="ECO:0000256" key="1">
    <source>
        <dbReference type="SAM" id="SignalP"/>
    </source>
</evidence>
<organism evidence="2 3">
    <name type="scientific">Chryseobacterium soli</name>
    <dbReference type="NCBI Taxonomy" id="445961"/>
    <lineage>
        <taxon>Bacteria</taxon>
        <taxon>Pseudomonadati</taxon>
        <taxon>Bacteroidota</taxon>
        <taxon>Flavobacteriia</taxon>
        <taxon>Flavobacteriales</taxon>
        <taxon>Weeksellaceae</taxon>
        <taxon>Chryseobacterium group</taxon>
        <taxon>Chryseobacterium</taxon>
    </lineage>
</organism>
<sequence length="102" mass="11128">MKKTILIAALGIAGLLSAKSAVEIKPKESVTTKEVKVETSEEKTESEAAFQPICISYGMLVVCTDEVIQDTACYDPSIGQGIDYARKCMRDNARLMNEFMCG</sequence>
<dbReference type="Proteomes" id="UP000028705">
    <property type="component" value="Unassembled WGS sequence"/>
</dbReference>
<name>A0A086A750_9FLAO</name>
<evidence type="ECO:0000313" key="2">
    <source>
        <dbReference type="EMBL" id="KFF12514.1"/>
    </source>
</evidence>
<accession>A0A086A750</accession>
<keyword evidence="3" id="KW-1185">Reference proteome</keyword>
<dbReference type="AlphaFoldDB" id="A0A086A750"/>
<dbReference type="EMBL" id="JPRH01000004">
    <property type="protein sequence ID" value="KFF12514.1"/>
    <property type="molecule type" value="Genomic_DNA"/>
</dbReference>
<reference evidence="2 3" key="1">
    <citation type="submission" date="2014-07" db="EMBL/GenBank/DDBJ databases">
        <title>Genome of Chryseobacterium soli DSM 19298.</title>
        <authorList>
            <person name="Stropko S.J."/>
            <person name="Pipes S.E."/>
            <person name="Newman J."/>
        </authorList>
    </citation>
    <scope>NUCLEOTIDE SEQUENCE [LARGE SCALE GENOMIC DNA]</scope>
    <source>
        <strain evidence="2 3">DSM 19298</strain>
    </source>
</reference>
<gene>
    <name evidence="2" type="ORF">IW15_13350</name>
</gene>
<feature type="chain" id="PRO_5001802381" evidence="1">
    <location>
        <begin position="19"/>
        <end position="102"/>
    </location>
</feature>
<protein>
    <submittedName>
        <fullName evidence="2">Uncharacterized protein</fullName>
    </submittedName>
</protein>
<comment type="caution">
    <text evidence="2">The sequence shown here is derived from an EMBL/GenBank/DDBJ whole genome shotgun (WGS) entry which is preliminary data.</text>
</comment>
<evidence type="ECO:0000313" key="3">
    <source>
        <dbReference type="Proteomes" id="UP000028705"/>
    </source>
</evidence>
<feature type="signal peptide" evidence="1">
    <location>
        <begin position="1"/>
        <end position="18"/>
    </location>
</feature>
<proteinExistence type="predicted"/>
<dbReference type="RefSeq" id="WP_034711757.1">
    <property type="nucleotide sequence ID" value="NZ_JPRH01000004.1"/>
</dbReference>
<dbReference type="OrthoDB" id="1270436at2"/>
<keyword evidence="1" id="KW-0732">Signal</keyword>